<evidence type="ECO:0000256" key="2">
    <source>
        <dbReference type="ARBA" id="ARBA00022737"/>
    </source>
</evidence>
<dbReference type="Pfam" id="PF05729">
    <property type="entry name" value="NACHT"/>
    <property type="match status" value="1"/>
</dbReference>
<reference evidence="5" key="1">
    <citation type="submission" date="2021-01" db="EMBL/GenBank/DDBJ databases">
        <title>Caligus Genome Assembly.</title>
        <authorList>
            <person name="Gallardo-Escarate C."/>
        </authorList>
    </citation>
    <scope>NUCLEOTIDE SEQUENCE [LARGE SCALE GENOMIC DNA]</scope>
</reference>
<accession>A0A7T8HGZ0</accession>
<dbReference type="Proteomes" id="UP000595437">
    <property type="component" value="Chromosome 6"/>
</dbReference>
<dbReference type="PANTHER" id="PTHR47189:SF1">
    <property type="entry name" value="MHC CLASS II TRANSACTIVATOR"/>
    <property type="match status" value="1"/>
</dbReference>
<evidence type="ECO:0000256" key="1">
    <source>
        <dbReference type="ARBA" id="ARBA00022614"/>
    </source>
</evidence>
<dbReference type="InterPro" id="IPR027417">
    <property type="entry name" value="P-loop_NTPase"/>
</dbReference>
<keyword evidence="5" id="KW-1185">Reference proteome</keyword>
<dbReference type="GO" id="GO:0045345">
    <property type="term" value="P:positive regulation of MHC class I biosynthetic process"/>
    <property type="evidence" value="ECO:0007669"/>
    <property type="project" value="TreeGrafter"/>
</dbReference>
<dbReference type="GO" id="GO:0045348">
    <property type="term" value="P:positive regulation of MHC class II biosynthetic process"/>
    <property type="evidence" value="ECO:0007669"/>
    <property type="project" value="TreeGrafter"/>
</dbReference>
<dbReference type="Gene3D" id="3.40.50.300">
    <property type="entry name" value="P-loop containing nucleotide triphosphate hydrolases"/>
    <property type="match status" value="1"/>
</dbReference>
<evidence type="ECO:0000259" key="3">
    <source>
        <dbReference type="PROSITE" id="PS50837"/>
    </source>
</evidence>
<gene>
    <name evidence="4" type="ORF">FKW44_010332</name>
</gene>
<keyword evidence="1" id="KW-0433">Leucine-rich repeat</keyword>
<sequence>LHQKLVLSQYASSCPSSKLSKSLSSAIKLDMDDRAKMIQYFASLEGNSKEMSVKIEDILPRPGPSVPTIITVQAPAGIGKSSMLKYMCMKWGCQELWNSNFDVIAFVECRTLNRLGHLTGKEFLRKILLDPGFEAFLEELALKAATGRVLLLLDGLDEVHGVAHLNNIPLGTTVHNGRNGTKEISSNRKHSHYYYDVKLSPLEFTQLLLTGSILGGCHVIVTHLQASKWFLSLQKRLVSLDIQGLSDEGVQSFIHRYINSKKYLRLQ</sequence>
<name>A0A7T8HGZ0_CALRO</name>
<dbReference type="OrthoDB" id="120976at2759"/>
<dbReference type="PANTHER" id="PTHR47189">
    <property type="entry name" value="MHC CLASS II TRANSACTIVATOR"/>
    <property type="match status" value="1"/>
</dbReference>
<feature type="domain" description="NACHT" evidence="3">
    <location>
        <begin position="68"/>
        <end position="159"/>
    </location>
</feature>
<dbReference type="InterPro" id="IPR007111">
    <property type="entry name" value="NACHT_NTPase"/>
</dbReference>
<evidence type="ECO:0000313" key="5">
    <source>
        <dbReference type="Proteomes" id="UP000595437"/>
    </source>
</evidence>
<dbReference type="PROSITE" id="PS50837">
    <property type="entry name" value="NACHT"/>
    <property type="match status" value="1"/>
</dbReference>
<feature type="non-terminal residue" evidence="4">
    <location>
        <position position="267"/>
    </location>
</feature>
<protein>
    <submittedName>
        <fullName evidence="4">LOC101236297</fullName>
    </submittedName>
</protein>
<organism evidence="4 5">
    <name type="scientific">Caligus rogercresseyi</name>
    <name type="common">Sea louse</name>
    <dbReference type="NCBI Taxonomy" id="217165"/>
    <lineage>
        <taxon>Eukaryota</taxon>
        <taxon>Metazoa</taxon>
        <taxon>Ecdysozoa</taxon>
        <taxon>Arthropoda</taxon>
        <taxon>Crustacea</taxon>
        <taxon>Multicrustacea</taxon>
        <taxon>Hexanauplia</taxon>
        <taxon>Copepoda</taxon>
        <taxon>Siphonostomatoida</taxon>
        <taxon>Caligidae</taxon>
        <taxon>Caligus</taxon>
    </lineage>
</organism>
<proteinExistence type="predicted"/>
<keyword evidence="2" id="KW-0677">Repeat</keyword>
<evidence type="ECO:0000313" key="4">
    <source>
        <dbReference type="EMBL" id="QQP49606.1"/>
    </source>
</evidence>
<dbReference type="SUPFAM" id="SSF52540">
    <property type="entry name" value="P-loop containing nucleoside triphosphate hydrolases"/>
    <property type="match status" value="1"/>
</dbReference>
<dbReference type="EMBL" id="CP045895">
    <property type="protein sequence ID" value="QQP49606.1"/>
    <property type="molecule type" value="Genomic_DNA"/>
</dbReference>
<dbReference type="GO" id="GO:0045944">
    <property type="term" value="P:positive regulation of transcription by RNA polymerase II"/>
    <property type="evidence" value="ECO:0007669"/>
    <property type="project" value="TreeGrafter"/>
</dbReference>
<dbReference type="AlphaFoldDB" id="A0A7T8HGZ0"/>